<feature type="non-terminal residue" evidence="3">
    <location>
        <position position="2290"/>
    </location>
</feature>
<dbReference type="Proteomes" id="UP001239994">
    <property type="component" value="Unassembled WGS sequence"/>
</dbReference>
<comment type="caution">
    <text evidence="3">The sequence shown here is derived from an EMBL/GenBank/DDBJ whole genome shotgun (WGS) entry which is preliminary data.</text>
</comment>
<feature type="compositionally biased region" description="Acidic residues" evidence="1">
    <location>
        <begin position="2255"/>
        <end position="2265"/>
    </location>
</feature>
<accession>A0AAD8Z487</accession>
<feature type="compositionally biased region" description="Basic and acidic residues" evidence="1">
    <location>
        <begin position="1856"/>
        <end position="1886"/>
    </location>
</feature>
<dbReference type="Pfam" id="PF22749">
    <property type="entry name" value="Arb2"/>
    <property type="match status" value="2"/>
</dbReference>
<dbReference type="EMBL" id="JAROKS010000019">
    <property type="protein sequence ID" value="KAK1792179.1"/>
    <property type="molecule type" value="Genomic_DNA"/>
</dbReference>
<keyword evidence="4" id="KW-1185">Reference proteome</keyword>
<organism evidence="3 4">
    <name type="scientific">Electrophorus voltai</name>
    <dbReference type="NCBI Taxonomy" id="2609070"/>
    <lineage>
        <taxon>Eukaryota</taxon>
        <taxon>Metazoa</taxon>
        <taxon>Chordata</taxon>
        <taxon>Craniata</taxon>
        <taxon>Vertebrata</taxon>
        <taxon>Euteleostomi</taxon>
        <taxon>Actinopterygii</taxon>
        <taxon>Neopterygii</taxon>
        <taxon>Teleostei</taxon>
        <taxon>Ostariophysi</taxon>
        <taxon>Gymnotiformes</taxon>
        <taxon>Gymnotoidei</taxon>
        <taxon>Gymnotidae</taxon>
        <taxon>Electrophorus</taxon>
    </lineage>
</organism>
<proteinExistence type="predicted"/>
<protein>
    <recommendedName>
        <fullName evidence="2">Arb2 domain-containing protein</fullName>
    </recommendedName>
</protein>
<name>A0AAD8Z487_9TELE</name>
<dbReference type="PANTHER" id="PTHR33960:SF1">
    <property type="entry name" value="SIMILAR TO KIAA0825 PROTEIN"/>
    <property type="match status" value="1"/>
</dbReference>
<feature type="domain" description="Arb2" evidence="2">
    <location>
        <begin position="1917"/>
        <end position="1971"/>
    </location>
</feature>
<feature type="compositionally biased region" description="Polar residues" evidence="1">
    <location>
        <begin position="382"/>
        <end position="392"/>
    </location>
</feature>
<evidence type="ECO:0000256" key="1">
    <source>
        <dbReference type="SAM" id="MobiDB-lite"/>
    </source>
</evidence>
<feature type="compositionally biased region" description="Polar residues" evidence="1">
    <location>
        <begin position="2272"/>
        <end position="2282"/>
    </location>
</feature>
<feature type="domain" description="Arb2" evidence="2">
    <location>
        <begin position="1604"/>
        <end position="1747"/>
    </location>
</feature>
<dbReference type="Pfam" id="PF14906">
    <property type="entry name" value="DUF4495"/>
    <property type="match status" value="1"/>
</dbReference>
<evidence type="ECO:0000313" key="4">
    <source>
        <dbReference type="Proteomes" id="UP001239994"/>
    </source>
</evidence>
<evidence type="ECO:0000259" key="2">
    <source>
        <dbReference type="Pfam" id="PF22749"/>
    </source>
</evidence>
<dbReference type="PANTHER" id="PTHR33960">
    <property type="entry name" value="SIMILAR TO KIAA0825 PROTEIN"/>
    <property type="match status" value="1"/>
</dbReference>
<dbReference type="InterPro" id="IPR053858">
    <property type="entry name" value="Arb2_dom"/>
</dbReference>
<gene>
    <name evidence="3" type="ORF">P4O66_012136</name>
</gene>
<feature type="region of interest" description="Disordered" evidence="1">
    <location>
        <begin position="380"/>
        <end position="411"/>
    </location>
</feature>
<feature type="region of interest" description="Disordered" evidence="1">
    <location>
        <begin position="2249"/>
        <end position="2290"/>
    </location>
</feature>
<sequence length="2290" mass="252308">SVMAWPDCLCDHTFLEMLSSGLPSEVDLQVFIQDTEEKLRLNACSIEQNLQDLQRKIGGVLGGEKVLSPEECLQRFSPGNLGSLHPVSTSRHELRDFLRALLHLLKAQEACEEAVLHLLLSVSSQCGVAFPCSRPLSEQGRAPAPTLCSVRDDLALEVQDTWDDIRRLLQRHLLGKLQTAAAVAPAESSEGPVAVRGAPEKSHVLQKLVFLLPKKEVLAKYQALQSKVVRGLIRGNAACALGRGSGHDRRGFDGLAQHFQAVSPTFRAMLAEEVRVLNRLAEPREIVAFLNGAYLGPAMQELVSFMETEVELAQNNAALSEKGLKSASKTSAVGGFRLHSLLAIDGCCSALWQCDKITLASRGKNGAAIGASSPLILLPSIRSQRPQRTQGSLRAEDSDSAPPESPGKGRHVLLTSRQLRGLTQLAATLLEMEQSVEDLATVLGSLHHPGEDDCSVGAKDLLQNIGADIESTVLDGRTSPPERLFPKTETVRLEFDWRAAFHQLTPQMSRSVELVLEEVCRDALQQEESTHASRSKPLPLVHTPLGQDSHPPGLERDVPKRIAKATPSERSPSPPAVQFCADVTEQTDALLPLAVACQDPALLPVRSCYVEACGRATSALLARLEERAAEVPASAPLRNLAALLASSAHVHQRVAHYESHLKGAGRTSLTLLPVKRSQEVVEALHEHLTGYCINVCATSLLQDAESHHWADPGPFHEGERCSFSIQMWHYFLCGLRSDLWETLAPLLAQDILAQVLAQTLELLLQRYSRARPSYRRLPQIRADITAILLCVHQLMWSVCGSVEELVRPVPASGTWVAFIHGLCDQLLDVLVILTAPLPELYRSFRNGFSERPPSTSMEAGATCVPFWLTVINPELFPQELRVPVAGCRSSLWLLGLLCSGPSRRWPLLLRTTLHADCLLPRTLISHSHLCLDGEVEVSPEAQQAADEFVEAVFAILSSLNSVPRALALVLEDYLDRTHQWERFHSLAVEEEPSLFRCIRAVVSKPTSCLLSHLVNMTQECEDLPAPLLRPDLLQDVLAKIPSKWKYTPQETEGKEAGKNSIALPIQALFFIYTHLPSAVTSLPLPVRYLFHVAEKRLLKLGQQPKAAGLLPWVLLDCLSRDLEDGRSLKQASHLPLGRGAKELLALVAECLRVSMGQQRGETKPTVQKVLQTLEEKRPKWSATQLQKACGLCADSMFEQAEGGLLEEKGGPSEPTEQKMGPALLALCQGTGGSQHLGRIHRTIQLNEGLLRSILTSAEDGAPPLLGPPSVLFPSCGASSSPPCLFDPLSHFHRLAPARFHQVSAAFPQGHRSRAGKSNVNEKERDCAQLLTSYQRMSQVTFTVLLANSSNQELLSADSVQDKIWVKAKDIVSTARCRKYITVRWKPAGNKSRHATRSVSEASGCLQLGRVRHNSGGWQSEAARSRLPLAGGVVELGKVQAFCWNALPSWGAGCRPERFLTFRDFPTGSSSAEVELSGVRRTLCRAGAHWWQRTQQTVNVGELRLGTLLIGTWRGGSRVEVGRGAPAAVLGQIQTLLSYAWDATPHVVGASMLFGADVFVFCFAWLTMAQLLAQEDKEKTTALKDLLSRIDLDELMKKDEPPLVFPKTLEEFEYAFNEHGQLRHTKTGEPFVFNHKEDLHRWNQKRYEALGEIITQHVYERLEQDCGLRRQTLPVDATEDEPKTFMYMSEDALSNPSRLLILIQGSGVVRAGQWARRLIINNDLDSGTQIPFITRAIEGSQSPEPLNPVFGKSGSQHGGVITASQASKGLPQEASDPKYQWMKLRVEEAPRVVPSAGISGRMLLIRCCLAGSFPRRQCGLQEGYGVVVLNPNDNFLEVEKAEEPGGGEAAPDGSDEPAEKRERKEERESKRRTDFYEKYRNPQKEKETDRIPIRVNLKRIQSAVRAMSRAPVLWAPPSERLTPALLAHGNSSPEEHTLYVWDHFISTSLAKNIFVVAHSYGGLSFLDLVSVHIKENLALSYKTPLQPSLGPRGRGSLMVEEPTASEILVGERERGGGHKEEAWPSAVLTGFDMIQREEEVKSRVCAVAMTDSVHNVWHQNANRSIQGWLKERCCNWVSSPEPLDTPVEPMLPDCLHLSAGLGYGAEALLWSHVLQGTPRRQDARNIRRSALPHVPWAWWGLSRGLAALPPSAHVGASERNPRVHLQLHSAHLGNQELAWCCNKSPLVKRARELSSEAMSSVRADPPQGSLQGPGSFAYLLGDALLLTLELGPVREALTAPEFTAGSRFFSKHMEQDESVEQDEEKEPDDREVSTATPVSMRSSNRARHEDL</sequence>
<feature type="region of interest" description="Disordered" evidence="1">
    <location>
        <begin position="526"/>
        <end position="557"/>
    </location>
</feature>
<reference evidence="3" key="1">
    <citation type="submission" date="2023-03" db="EMBL/GenBank/DDBJ databases">
        <title>Electrophorus voltai genome.</title>
        <authorList>
            <person name="Bian C."/>
        </authorList>
    </citation>
    <scope>NUCLEOTIDE SEQUENCE</scope>
    <source>
        <strain evidence="3">CB-2022</strain>
        <tissue evidence="3">Muscle</tissue>
    </source>
</reference>
<feature type="region of interest" description="Disordered" evidence="1">
    <location>
        <begin position="1841"/>
        <end position="1886"/>
    </location>
</feature>
<dbReference type="InterPro" id="IPR027993">
    <property type="entry name" value="DUF4495"/>
</dbReference>
<evidence type="ECO:0000313" key="3">
    <source>
        <dbReference type="EMBL" id="KAK1792179.1"/>
    </source>
</evidence>